<name>A0ABS2CT22_9FLAO</name>
<sequence length="1434" mass="152763">MKKQHKLLLLFFMLTSFLKSYSQEYEINLSPEGKLETIYDNQGNQFKLKDILINAPKNSGVLATTSLNCSTTSYFNLYFEPGCGMEDTTNPIHNARRAVMCKVFEDISNFITSPLSTTGNKVNIWVRNIANLSVPSGTLGLASSYYLPTPNVGGILDGEIWKTIHLGVDSYTNVLNGTNNFYHGSVSFNFNDPSINWNTNLSINSPSNLYDLYTVILHEVVHSLGFNSFINQNGNSIDPFPYYTRYDTFLRTNNNIPLLTIGSCSMYDVSFNSAVSPTVLRPGCTLPNNLNTGVLNNTTCANAIKYVGSSTVPVYTPTCFEQGSSLSHFEDLLYPTCASPYGNDNYFVLSNVNLLGTTKRYLKPEERNVLCDIGYNVKTTFGVSTTSSGFYNYGGTACAGISVAGLNDGINSNGDYTFVGNASTNISINGATILNNDVNATGFECLQDTTAPATLSGTSGTSSTTINFSSATTGLHVLRYVPVNGTKRGNITYLYVYIRIPVSTGGCSPTPSACNLVSNGNFEQISNSSGIPIIKKACGWDSVFQTAGDGSAVAKYFSSTSNPTFPSWNVPCNWFGSQSSNNNIGNSYAGLSISTGVGGKQHIYTRLNTPLLANTNYQLSFDVSLADGFSHWASNLQAFLHRSNSTPPSILAYNSNGDVSIVNNASDTTTQLISPTVTRNTNGWDTVTFNFTTTTGGEQFLYLGLLNNATLVSNTPAATGIGGCNYQSAATNAFGNRLISYYIDNVSLIPTNGAVLNLPASICNTQNLSNLSLYLNGTTATGVFSGTGVTLANGVYSFNASVAGVGTSTIGYTFTNSSGCSVTLFDTINVTSTSSNTVVVDAVNDNFSSPPIIGASGGVTTSVYANDLYNGTASSSASLPNVNFTLVTPLSIAGATINSSGLISIPAGTSAGTYTLTYRLSSIGNCNFSDTATVTIVVTNNNTTPNLVAGIRANNVVNHIELQNTGKSIISGYFTTYNNISKPYLARLNTDLTLDQTFTFAGNQGAMDLAIQSDNKIIAATWSAGFGGTSLGITRLLPDGAVDTSFNTGGTGISRNISYTNEMGYACAIQTDGKILLGGDFYYYNGVQRLGIVRINSNGSIDTSFNPTVLNTYYRSVVTGITIQSDGKIILLGFFSPPTAGATQKNIIRLNSDGTIDTTFLAGDTAGSLVFNVDLSVSLYSPIAKAVVQPDGKIIIAGAFNKYNGTNVKSLVRLTSTGAIDGSFNTATGVERAINELILEPTTNNLIIGGEFTLFGTTAVKKLIRLTTSGALDTTFSIGTGTTDSVVYSSCPFCTNYVKTLKQQTDGKIIVGGKFTTFNGLSATNITRIFGSAGVQAKSSAIEYQSEPEIDINPSYNAIIIYPNPSKGIYTIDLTQINEPSTITIYNVLGELVYDQSLTPQTQNQIDLTHLSNGYYIARINNESRSTQQKLIKN</sequence>
<evidence type="ECO:0000313" key="4">
    <source>
        <dbReference type="EMBL" id="MBM6498111.1"/>
    </source>
</evidence>
<protein>
    <submittedName>
        <fullName evidence="4">T9SS type A sorting domain-containing protein</fullName>
    </submittedName>
</protein>
<dbReference type="Proteomes" id="UP000759529">
    <property type="component" value="Unassembled WGS sequence"/>
</dbReference>
<feature type="chain" id="PRO_5046306235" evidence="2">
    <location>
        <begin position="23"/>
        <end position="1434"/>
    </location>
</feature>
<feature type="signal peptide" evidence="2">
    <location>
        <begin position="1"/>
        <end position="22"/>
    </location>
</feature>
<reference evidence="4 5" key="1">
    <citation type="submission" date="2021-02" db="EMBL/GenBank/DDBJ databases">
        <authorList>
            <person name="Jung H.S."/>
            <person name="Chun B.H."/>
            <person name="Jeon C.O."/>
        </authorList>
    </citation>
    <scope>NUCLEOTIDE SEQUENCE [LARGE SCALE GENOMIC DNA]</scope>
    <source>
        <strain evidence="4 5">LMG 25203</strain>
    </source>
</reference>
<dbReference type="Gene3D" id="2.80.10.50">
    <property type="match status" value="3"/>
</dbReference>
<dbReference type="NCBIfam" id="TIGR02608">
    <property type="entry name" value="delta_60_rpt"/>
    <property type="match status" value="6"/>
</dbReference>
<dbReference type="InterPro" id="IPR026444">
    <property type="entry name" value="Secre_tail"/>
</dbReference>
<dbReference type="InterPro" id="IPR013431">
    <property type="entry name" value="Delta_60_rpt"/>
</dbReference>
<dbReference type="EMBL" id="JACSOD020000387">
    <property type="protein sequence ID" value="MBM6498111.1"/>
    <property type="molecule type" value="Genomic_DNA"/>
</dbReference>
<keyword evidence="5" id="KW-1185">Reference proteome</keyword>
<evidence type="ECO:0000256" key="1">
    <source>
        <dbReference type="ARBA" id="ARBA00022729"/>
    </source>
</evidence>
<comment type="caution">
    <text evidence="4">The sequence shown here is derived from an EMBL/GenBank/DDBJ whole genome shotgun (WGS) entry which is preliminary data.</text>
</comment>
<gene>
    <name evidence="4" type="ORF">H9X54_002190</name>
</gene>
<dbReference type="RefSeq" id="WP_187658649.1">
    <property type="nucleotide sequence ID" value="NZ_JACSOD020000387.1"/>
</dbReference>
<dbReference type="NCBIfam" id="TIGR04183">
    <property type="entry name" value="Por_Secre_tail"/>
    <property type="match status" value="1"/>
</dbReference>
<accession>A0ABS2CT22</accession>
<dbReference type="Pfam" id="PF18962">
    <property type="entry name" value="Por_Secre_tail"/>
    <property type="match status" value="1"/>
</dbReference>
<evidence type="ECO:0000256" key="2">
    <source>
        <dbReference type="SAM" id="SignalP"/>
    </source>
</evidence>
<organism evidence="4 5">
    <name type="scientific">Flavobacterium macrobrachii</name>
    <dbReference type="NCBI Taxonomy" id="591204"/>
    <lineage>
        <taxon>Bacteria</taxon>
        <taxon>Pseudomonadati</taxon>
        <taxon>Bacteroidota</taxon>
        <taxon>Flavobacteriia</taxon>
        <taxon>Flavobacteriales</taxon>
        <taxon>Flavobacteriaceae</taxon>
        <taxon>Flavobacterium</taxon>
    </lineage>
</organism>
<feature type="domain" description="Secretion system C-terminal sorting" evidence="3">
    <location>
        <begin position="1361"/>
        <end position="1432"/>
    </location>
</feature>
<evidence type="ECO:0000259" key="3">
    <source>
        <dbReference type="Pfam" id="PF18962"/>
    </source>
</evidence>
<evidence type="ECO:0000313" key="5">
    <source>
        <dbReference type="Proteomes" id="UP000759529"/>
    </source>
</evidence>
<keyword evidence="1 2" id="KW-0732">Signal</keyword>
<dbReference type="Pfam" id="PF17164">
    <property type="entry name" value="DUF5122"/>
    <property type="match status" value="7"/>
</dbReference>
<proteinExistence type="predicted"/>